<feature type="transmembrane region" description="Helical" evidence="6">
    <location>
        <begin position="340"/>
        <end position="363"/>
    </location>
</feature>
<dbReference type="SUPFAM" id="SSF103473">
    <property type="entry name" value="MFS general substrate transporter"/>
    <property type="match status" value="2"/>
</dbReference>
<dbReference type="FunFam" id="1.20.1720.10:FF:000018">
    <property type="entry name" value="Putative MFS multidrug transporter"/>
    <property type="match status" value="1"/>
</dbReference>
<name>A0A1L9T4D3_9EURO</name>
<keyword evidence="2 6" id="KW-0812">Transmembrane</keyword>
<organism evidence="8 9">
    <name type="scientific">Aspergillus sydowii CBS 593.65</name>
    <dbReference type="NCBI Taxonomy" id="1036612"/>
    <lineage>
        <taxon>Eukaryota</taxon>
        <taxon>Fungi</taxon>
        <taxon>Dikarya</taxon>
        <taxon>Ascomycota</taxon>
        <taxon>Pezizomycotina</taxon>
        <taxon>Eurotiomycetes</taxon>
        <taxon>Eurotiomycetidae</taxon>
        <taxon>Eurotiales</taxon>
        <taxon>Aspergillaceae</taxon>
        <taxon>Aspergillus</taxon>
        <taxon>Aspergillus subgen. Nidulantes</taxon>
    </lineage>
</organism>
<feature type="transmembrane region" description="Helical" evidence="6">
    <location>
        <begin position="430"/>
        <end position="457"/>
    </location>
</feature>
<feature type="transmembrane region" description="Helical" evidence="6">
    <location>
        <begin position="307"/>
        <end position="328"/>
    </location>
</feature>
<dbReference type="InterPro" id="IPR020846">
    <property type="entry name" value="MFS_dom"/>
</dbReference>
<dbReference type="GO" id="GO:0022857">
    <property type="term" value="F:transmembrane transporter activity"/>
    <property type="evidence" value="ECO:0007669"/>
    <property type="project" value="InterPro"/>
</dbReference>
<dbReference type="PANTHER" id="PTHR23501">
    <property type="entry name" value="MAJOR FACILITATOR SUPERFAMILY"/>
    <property type="match status" value="1"/>
</dbReference>
<feature type="transmembrane region" description="Helical" evidence="6">
    <location>
        <begin position="267"/>
        <end position="286"/>
    </location>
</feature>
<feature type="compositionally biased region" description="Polar residues" evidence="5">
    <location>
        <begin position="1"/>
        <end position="10"/>
    </location>
</feature>
<evidence type="ECO:0000256" key="6">
    <source>
        <dbReference type="SAM" id="Phobius"/>
    </source>
</evidence>
<dbReference type="PROSITE" id="PS50850">
    <property type="entry name" value="MFS"/>
    <property type="match status" value="1"/>
</dbReference>
<dbReference type="Gene3D" id="1.20.1250.20">
    <property type="entry name" value="MFS general substrate transporter like domains"/>
    <property type="match status" value="1"/>
</dbReference>
<dbReference type="InterPro" id="IPR011701">
    <property type="entry name" value="MFS"/>
</dbReference>
<keyword evidence="9" id="KW-1185">Reference proteome</keyword>
<dbReference type="Proteomes" id="UP000184356">
    <property type="component" value="Unassembled WGS sequence"/>
</dbReference>
<evidence type="ECO:0000313" key="9">
    <source>
        <dbReference type="Proteomes" id="UP000184356"/>
    </source>
</evidence>
<dbReference type="VEuPathDB" id="FungiDB:ASPSYDRAFT_161317"/>
<feature type="transmembrane region" description="Helical" evidence="6">
    <location>
        <begin position="145"/>
        <end position="164"/>
    </location>
</feature>
<dbReference type="AlphaFoldDB" id="A0A1L9T4D3"/>
<reference evidence="9" key="1">
    <citation type="journal article" date="2017" name="Genome Biol.">
        <title>Comparative genomics reveals high biological diversity and specific adaptations in the industrially and medically important fungal genus Aspergillus.</title>
        <authorList>
            <person name="de Vries R.P."/>
            <person name="Riley R."/>
            <person name="Wiebenga A."/>
            <person name="Aguilar-Osorio G."/>
            <person name="Amillis S."/>
            <person name="Uchima C.A."/>
            <person name="Anderluh G."/>
            <person name="Asadollahi M."/>
            <person name="Askin M."/>
            <person name="Barry K."/>
            <person name="Battaglia E."/>
            <person name="Bayram O."/>
            <person name="Benocci T."/>
            <person name="Braus-Stromeyer S.A."/>
            <person name="Caldana C."/>
            <person name="Canovas D."/>
            <person name="Cerqueira G.C."/>
            <person name="Chen F."/>
            <person name="Chen W."/>
            <person name="Choi C."/>
            <person name="Clum A."/>
            <person name="Dos Santos R.A."/>
            <person name="Damasio A.R."/>
            <person name="Diallinas G."/>
            <person name="Emri T."/>
            <person name="Fekete E."/>
            <person name="Flipphi M."/>
            <person name="Freyberg S."/>
            <person name="Gallo A."/>
            <person name="Gournas C."/>
            <person name="Habgood R."/>
            <person name="Hainaut M."/>
            <person name="Harispe M.L."/>
            <person name="Henrissat B."/>
            <person name="Hilden K.S."/>
            <person name="Hope R."/>
            <person name="Hossain A."/>
            <person name="Karabika E."/>
            <person name="Karaffa L."/>
            <person name="Karanyi Z."/>
            <person name="Krasevec N."/>
            <person name="Kuo A."/>
            <person name="Kusch H."/>
            <person name="LaButti K."/>
            <person name="Lagendijk E.L."/>
            <person name="Lapidus A."/>
            <person name="Levasseur A."/>
            <person name="Lindquist E."/>
            <person name="Lipzen A."/>
            <person name="Logrieco A.F."/>
            <person name="MacCabe A."/>
            <person name="Maekelae M.R."/>
            <person name="Malavazi I."/>
            <person name="Melin P."/>
            <person name="Meyer V."/>
            <person name="Mielnichuk N."/>
            <person name="Miskei M."/>
            <person name="Molnar A.P."/>
            <person name="Mule G."/>
            <person name="Ngan C.Y."/>
            <person name="Orejas M."/>
            <person name="Orosz E."/>
            <person name="Ouedraogo J.P."/>
            <person name="Overkamp K.M."/>
            <person name="Park H.-S."/>
            <person name="Perrone G."/>
            <person name="Piumi F."/>
            <person name="Punt P.J."/>
            <person name="Ram A.F."/>
            <person name="Ramon A."/>
            <person name="Rauscher S."/>
            <person name="Record E."/>
            <person name="Riano-Pachon D.M."/>
            <person name="Robert V."/>
            <person name="Roehrig J."/>
            <person name="Ruller R."/>
            <person name="Salamov A."/>
            <person name="Salih N.S."/>
            <person name="Samson R.A."/>
            <person name="Sandor E."/>
            <person name="Sanguinetti M."/>
            <person name="Schuetze T."/>
            <person name="Sepcic K."/>
            <person name="Shelest E."/>
            <person name="Sherlock G."/>
            <person name="Sophianopoulou V."/>
            <person name="Squina F.M."/>
            <person name="Sun H."/>
            <person name="Susca A."/>
            <person name="Todd R.B."/>
            <person name="Tsang A."/>
            <person name="Unkles S.E."/>
            <person name="van de Wiele N."/>
            <person name="van Rossen-Uffink D."/>
            <person name="Oliveira J.V."/>
            <person name="Vesth T.C."/>
            <person name="Visser J."/>
            <person name="Yu J.-H."/>
            <person name="Zhou M."/>
            <person name="Andersen M.R."/>
            <person name="Archer D.B."/>
            <person name="Baker S.E."/>
            <person name="Benoit I."/>
            <person name="Brakhage A.A."/>
            <person name="Braus G.H."/>
            <person name="Fischer R."/>
            <person name="Frisvad J.C."/>
            <person name="Goldman G.H."/>
            <person name="Houbraken J."/>
            <person name="Oakley B."/>
            <person name="Pocsi I."/>
            <person name="Scazzocchio C."/>
            <person name="Seiboth B."/>
            <person name="vanKuyk P.A."/>
            <person name="Wortman J."/>
            <person name="Dyer P.S."/>
            <person name="Grigoriev I.V."/>
        </authorList>
    </citation>
    <scope>NUCLEOTIDE SEQUENCE [LARGE SCALE GENOMIC DNA]</scope>
    <source>
        <strain evidence="9">CBS 593.65</strain>
    </source>
</reference>
<dbReference type="CDD" id="cd17502">
    <property type="entry name" value="MFS_Azr1_MDR_like"/>
    <property type="match status" value="1"/>
</dbReference>
<feature type="transmembrane region" description="Helical" evidence="6">
    <location>
        <begin position="234"/>
        <end position="255"/>
    </location>
</feature>
<keyword evidence="4 6" id="KW-0472">Membrane</keyword>
<dbReference type="InterPro" id="IPR036259">
    <property type="entry name" value="MFS_trans_sf"/>
</dbReference>
<feature type="compositionally biased region" description="Polar residues" evidence="5">
    <location>
        <begin position="20"/>
        <end position="29"/>
    </location>
</feature>
<evidence type="ECO:0000259" key="7">
    <source>
        <dbReference type="PROSITE" id="PS50850"/>
    </source>
</evidence>
<keyword evidence="3 6" id="KW-1133">Transmembrane helix</keyword>
<dbReference type="FunFam" id="1.20.1250.20:FF:000504">
    <property type="entry name" value="Similar to MFS multidrug transporter"/>
    <property type="match status" value="1"/>
</dbReference>
<gene>
    <name evidence="8" type="ORF">ASPSYDRAFT_161317</name>
</gene>
<protein>
    <recommendedName>
        <fullName evidence="7">Major facilitator superfamily (MFS) profile domain-containing protein</fullName>
    </recommendedName>
</protein>
<accession>A0A1L9T4D3</accession>
<evidence type="ECO:0000256" key="1">
    <source>
        <dbReference type="ARBA" id="ARBA00004141"/>
    </source>
</evidence>
<evidence type="ECO:0000256" key="3">
    <source>
        <dbReference type="ARBA" id="ARBA00022989"/>
    </source>
</evidence>
<feature type="transmembrane region" description="Helical" evidence="6">
    <location>
        <begin position="83"/>
        <end position="104"/>
    </location>
</feature>
<feature type="domain" description="Major facilitator superfamily (MFS) profile" evidence="7">
    <location>
        <begin position="46"/>
        <end position="499"/>
    </location>
</feature>
<dbReference type="GO" id="GO:0005886">
    <property type="term" value="C:plasma membrane"/>
    <property type="evidence" value="ECO:0007669"/>
    <property type="project" value="TreeGrafter"/>
</dbReference>
<feature type="transmembrane region" description="Helical" evidence="6">
    <location>
        <begin position="176"/>
        <end position="194"/>
    </location>
</feature>
<dbReference type="EMBL" id="KV878595">
    <property type="protein sequence ID" value="OJJ54300.1"/>
    <property type="molecule type" value="Genomic_DNA"/>
</dbReference>
<feature type="transmembrane region" description="Helical" evidence="6">
    <location>
        <begin position="399"/>
        <end position="418"/>
    </location>
</feature>
<feature type="transmembrane region" description="Helical" evidence="6">
    <location>
        <begin position="375"/>
        <end position="393"/>
    </location>
</feature>
<dbReference type="Pfam" id="PF07690">
    <property type="entry name" value="MFS_1"/>
    <property type="match status" value="2"/>
</dbReference>
<evidence type="ECO:0000256" key="4">
    <source>
        <dbReference type="ARBA" id="ARBA00023136"/>
    </source>
</evidence>
<dbReference type="RefSeq" id="XP_040698106.1">
    <property type="nucleotide sequence ID" value="XM_040842981.1"/>
</dbReference>
<dbReference type="Gene3D" id="1.20.1720.10">
    <property type="entry name" value="Multidrug resistance protein D"/>
    <property type="match status" value="1"/>
</dbReference>
<evidence type="ECO:0000256" key="2">
    <source>
        <dbReference type="ARBA" id="ARBA00022692"/>
    </source>
</evidence>
<dbReference type="PRINTS" id="PR01036">
    <property type="entry name" value="TCRTETB"/>
</dbReference>
<feature type="transmembrane region" description="Helical" evidence="6">
    <location>
        <begin position="45"/>
        <end position="71"/>
    </location>
</feature>
<dbReference type="PANTHER" id="PTHR23501:SF59">
    <property type="entry name" value="MAJOR FACILITATOR SUPERFAMILY (MFS) PROFILE DOMAIN-CONTAINING PROTEIN-RELATED"/>
    <property type="match status" value="1"/>
</dbReference>
<dbReference type="GeneID" id="63759054"/>
<sequence>MSSPNSSQTLPAHDDKVGSDSPTASTNAIEENGESDPQLSKRIQLVMYTICLLTLMIALDGTTIGVALPSITRELNGTTLEAFWSGTSFLLCCTVFQPSIAALSGIFGRRALFLISIAFFFVGAVVACVAKNLTELLVGRSIQGTGGGGIMAITELLITDLVPLRQRGMYYGMMNAVWTLGSVTGPVVGGAFAQNVTWRWIFYINFPFIGIGVVCILLFLRLSITRRSLTEQVLMFDWVGTVLFIGSSTAFLFGLTAGGSLYPWVSWRTLLPLILGAVGCIAFVLYEAYLSPNPSIPLILFQNRTNAVSYTGTVITGLILWCLLYYMPLYFQAVKEYGPILSGVCMFPVTFTVAPTGIASGIFITKTGRYRPGIWTGWTIATLGLGLLCYLDANTSTPAWIFLQMVSGIGLGLLFPPMASAIQASVPSTVVAMAIAMFCFFRALGQTLGVAVGGAVFENRMYANLLAAPALAADAKQYSSDATALVRVIQSMPEGPEKSALRQAYVDSLRIVWAMCCAVSGAALVLSLLTRRYSMDQLHVTDQGLRQPEKSSQED</sequence>
<feature type="transmembrane region" description="Helical" evidence="6">
    <location>
        <begin position="511"/>
        <end position="529"/>
    </location>
</feature>
<evidence type="ECO:0000256" key="5">
    <source>
        <dbReference type="SAM" id="MobiDB-lite"/>
    </source>
</evidence>
<evidence type="ECO:0000313" key="8">
    <source>
        <dbReference type="EMBL" id="OJJ54300.1"/>
    </source>
</evidence>
<comment type="subcellular location">
    <subcellularLocation>
        <location evidence="1">Membrane</location>
        <topology evidence="1">Multi-pass membrane protein</topology>
    </subcellularLocation>
</comment>
<dbReference type="OrthoDB" id="2351791at2759"/>
<feature type="transmembrane region" description="Helical" evidence="6">
    <location>
        <begin position="111"/>
        <end position="133"/>
    </location>
</feature>
<feature type="region of interest" description="Disordered" evidence="5">
    <location>
        <begin position="1"/>
        <end position="35"/>
    </location>
</feature>
<feature type="transmembrane region" description="Helical" evidence="6">
    <location>
        <begin position="200"/>
        <end position="222"/>
    </location>
</feature>
<proteinExistence type="predicted"/>